<dbReference type="KEGG" id="ege:EM595_0589"/>
<feature type="binding site" description="covalent" evidence="11">
    <location>
        <position position="45"/>
    </location>
    <ligand>
        <name>heme c</name>
        <dbReference type="ChEBI" id="CHEBI:61717"/>
        <label>1</label>
    </ligand>
</feature>
<keyword evidence="10" id="KW-0472">Membrane</keyword>
<gene>
    <name evidence="15" type="ORF">EM595_0589</name>
</gene>
<dbReference type="GO" id="GO:0033717">
    <property type="term" value="F:gluconate 2-dehydrogenase (acceptor) activity"/>
    <property type="evidence" value="ECO:0007669"/>
    <property type="project" value="UniProtKB-EC"/>
</dbReference>
<keyword evidence="5 12" id="KW-0479">Metal-binding</keyword>
<name>A0A0U5KXG6_9GAMM</name>
<feature type="binding site" description="covalent" evidence="11">
    <location>
        <position position="48"/>
    </location>
    <ligand>
        <name>heme c</name>
        <dbReference type="ChEBI" id="CHEBI:61717"/>
        <label>1</label>
    </ligand>
</feature>
<dbReference type="InterPro" id="IPR008168">
    <property type="entry name" value="Cyt_C_IC"/>
</dbReference>
<accession>A0A0U5KXG6</accession>
<evidence type="ECO:0000256" key="13">
    <source>
        <dbReference type="SAM" id="SignalP"/>
    </source>
</evidence>
<proteinExistence type="predicted"/>
<comment type="subcellular location">
    <subcellularLocation>
        <location evidence="1">Cell membrane</location>
    </subcellularLocation>
</comment>
<dbReference type="GO" id="GO:0005506">
    <property type="term" value="F:iron ion binding"/>
    <property type="evidence" value="ECO:0007669"/>
    <property type="project" value="InterPro"/>
</dbReference>
<evidence type="ECO:0000256" key="7">
    <source>
        <dbReference type="ARBA" id="ARBA00022737"/>
    </source>
</evidence>
<keyword evidence="6 13" id="KW-0732">Signal</keyword>
<dbReference type="Gene3D" id="1.10.760.10">
    <property type="entry name" value="Cytochrome c-like domain"/>
    <property type="match status" value="3"/>
</dbReference>
<feature type="chain" id="PRO_5006860915" evidence="13">
    <location>
        <begin position="27"/>
        <end position="421"/>
    </location>
</feature>
<sequence>MKLLNLKTFFLANAMLLGAVSVQAQAEDEAQLIKQGEYLSRLGDCMACHSVAGKPAYSGGLAIDSNLGRIYSTNITPDKEHGIGNYSEQQFNDAVRKGVLPDGTGLYPAMPYPDYAKISDADMHALYTYFMKGVQPSAEQPPETSLSFPFSQRWGMRFWNWAFTSDKAFKPIGGASAEINRGAYIVESLGHCGSCHTPRGLGMNEKALDSGDGDFLAGGNLNGWEVPSLRGLPRWNEKEIVDYLQTGRNDKAAVGGEMTSVVEHSSSHMTDADLQAIAAYLKFLGGNPPLQAGDANAAQATEAKLTAAKNLSEGERLYLDNCGACHFVTGKGAPGIFPELDQATLVNAGDPTGLIHTILVGAQQPSTEKAPSTLAMPGFGNRLNDDEVAKLATFVRQGWSNKAPAVTKEQVAEVRKSLHHE</sequence>
<dbReference type="GO" id="GO:0009055">
    <property type="term" value="F:electron transfer activity"/>
    <property type="evidence" value="ECO:0007669"/>
    <property type="project" value="InterPro"/>
</dbReference>
<feature type="signal peptide" evidence="13">
    <location>
        <begin position="1"/>
        <end position="26"/>
    </location>
</feature>
<evidence type="ECO:0000256" key="2">
    <source>
        <dbReference type="ARBA" id="ARBA00022448"/>
    </source>
</evidence>
<reference evidence="16" key="1">
    <citation type="submission" date="2015-11" db="EMBL/GenBank/DDBJ databases">
        <authorList>
            <person name="Blom J."/>
        </authorList>
    </citation>
    <scope>NUCLEOTIDE SEQUENCE [LARGE SCALE GENOMIC DNA]</scope>
</reference>
<organism evidence="15 16">
    <name type="scientific">Duffyella gerundensis</name>
    <dbReference type="NCBI Taxonomy" id="1619313"/>
    <lineage>
        <taxon>Bacteria</taxon>
        <taxon>Pseudomonadati</taxon>
        <taxon>Pseudomonadota</taxon>
        <taxon>Gammaproteobacteria</taxon>
        <taxon>Enterobacterales</taxon>
        <taxon>Erwiniaceae</taxon>
        <taxon>Duffyella</taxon>
    </lineage>
</organism>
<dbReference type="GO" id="GO:0005886">
    <property type="term" value="C:plasma membrane"/>
    <property type="evidence" value="ECO:0007669"/>
    <property type="project" value="UniProtKB-SubCell"/>
</dbReference>
<keyword evidence="4 11" id="KW-0349">Heme</keyword>
<evidence type="ECO:0000256" key="3">
    <source>
        <dbReference type="ARBA" id="ARBA00022475"/>
    </source>
</evidence>
<evidence type="ECO:0000313" key="15">
    <source>
        <dbReference type="EMBL" id="CUU22826.1"/>
    </source>
</evidence>
<keyword evidence="15" id="KW-0560">Oxidoreductase</keyword>
<evidence type="ECO:0000256" key="10">
    <source>
        <dbReference type="ARBA" id="ARBA00023136"/>
    </source>
</evidence>
<dbReference type="PIRSF" id="PIRSF000018">
    <property type="entry name" value="Mb_ADH_cyt_c"/>
    <property type="match status" value="1"/>
</dbReference>
<dbReference type="InterPro" id="IPR051459">
    <property type="entry name" value="Cytochrome_c-type_DH"/>
</dbReference>
<evidence type="ECO:0000256" key="5">
    <source>
        <dbReference type="ARBA" id="ARBA00022723"/>
    </source>
</evidence>
<feature type="binding site" description="covalent" evidence="11">
    <location>
        <position position="192"/>
    </location>
    <ligand>
        <name>heme c</name>
        <dbReference type="ChEBI" id="CHEBI:61717"/>
        <label>2</label>
    </ligand>
</feature>
<dbReference type="PANTHER" id="PTHR35008:SF8">
    <property type="entry name" value="ALCOHOL DEHYDROGENASE CYTOCHROME C SUBUNIT"/>
    <property type="match status" value="1"/>
</dbReference>
<feature type="domain" description="Cytochrome c" evidence="14">
    <location>
        <begin position="31"/>
        <end position="134"/>
    </location>
</feature>
<feature type="binding site" description="covalent" evidence="11">
    <location>
        <position position="322"/>
    </location>
    <ligand>
        <name>heme c</name>
        <dbReference type="ChEBI" id="CHEBI:61717"/>
        <label>3</label>
    </ligand>
</feature>
<protein>
    <submittedName>
        <fullName evidence="15">Gluconate 2-dehydrogenase cytochrome c subunit</fullName>
        <ecNumber evidence="15">1.1.99.3</ecNumber>
    </submittedName>
</protein>
<dbReference type="EMBL" id="LN907827">
    <property type="protein sequence ID" value="CUU22826.1"/>
    <property type="molecule type" value="Genomic_DNA"/>
</dbReference>
<keyword evidence="7" id="KW-0677">Repeat</keyword>
<dbReference type="PRINTS" id="PR00605">
    <property type="entry name" value="CYTCHROMECIC"/>
</dbReference>
<keyword evidence="3" id="KW-1003">Cell membrane</keyword>
<dbReference type="Pfam" id="PF00034">
    <property type="entry name" value="Cytochrom_C"/>
    <property type="match status" value="3"/>
</dbReference>
<dbReference type="EC" id="1.1.99.3" evidence="15"/>
<dbReference type="InterPro" id="IPR009056">
    <property type="entry name" value="Cyt_c-like_dom"/>
</dbReference>
<dbReference type="AlphaFoldDB" id="A0A0U5KXG6"/>
<keyword evidence="8" id="KW-0249">Electron transport</keyword>
<evidence type="ECO:0000256" key="1">
    <source>
        <dbReference type="ARBA" id="ARBA00004236"/>
    </source>
</evidence>
<feature type="domain" description="Cytochrome c" evidence="14">
    <location>
        <begin position="177"/>
        <end position="285"/>
    </location>
</feature>
<evidence type="ECO:0000256" key="12">
    <source>
        <dbReference type="PIRSR" id="PIRSR000018-51"/>
    </source>
</evidence>
<dbReference type="PANTHER" id="PTHR35008">
    <property type="entry name" value="BLL4482 PROTEIN-RELATED"/>
    <property type="match status" value="1"/>
</dbReference>
<feature type="binding site" description="covalent" evidence="11">
    <location>
        <position position="195"/>
    </location>
    <ligand>
        <name>heme c</name>
        <dbReference type="ChEBI" id="CHEBI:61717"/>
        <label>2</label>
    </ligand>
</feature>
<dbReference type="PROSITE" id="PS51007">
    <property type="entry name" value="CYTC"/>
    <property type="match status" value="3"/>
</dbReference>
<keyword evidence="16" id="KW-1185">Reference proteome</keyword>
<feature type="domain" description="Cytochrome c" evidence="14">
    <location>
        <begin position="309"/>
        <end position="399"/>
    </location>
</feature>
<dbReference type="STRING" id="1619313.EM595_0589"/>
<evidence type="ECO:0000256" key="6">
    <source>
        <dbReference type="ARBA" id="ARBA00022729"/>
    </source>
</evidence>
<evidence type="ECO:0000256" key="8">
    <source>
        <dbReference type="ARBA" id="ARBA00022982"/>
    </source>
</evidence>
<dbReference type="OrthoDB" id="9811281at2"/>
<keyword evidence="2" id="KW-0813">Transport</keyword>
<feature type="binding site" description="covalent" evidence="11">
    <location>
        <position position="325"/>
    </location>
    <ligand>
        <name>heme c</name>
        <dbReference type="ChEBI" id="CHEBI:61717"/>
        <label>3</label>
    </ligand>
</feature>
<dbReference type="RefSeq" id="WP_067427724.1">
    <property type="nucleotide sequence ID" value="NZ_CP072598.1"/>
</dbReference>
<dbReference type="GeneID" id="84614417"/>
<comment type="cofactor">
    <cofactor evidence="11">
        <name>heme c</name>
        <dbReference type="ChEBI" id="CHEBI:61717"/>
    </cofactor>
    <text evidence="11">Binds 3 heme c groups covalently per subunit.</text>
</comment>
<evidence type="ECO:0000256" key="9">
    <source>
        <dbReference type="ARBA" id="ARBA00023004"/>
    </source>
</evidence>
<evidence type="ECO:0000313" key="16">
    <source>
        <dbReference type="Proteomes" id="UP000059419"/>
    </source>
</evidence>
<dbReference type="SUPFAM" id="SSF46626">
    <property type="entry name" value="Cytochrome c"/>
    <property type="match status" value="3"/>
</dbReference>
<feature type="binding site" description="axial binding residue" evidence="12">
    <location>
        <position position="326"/>
    </location>
    <ligand>
        <name>heme c</name>
        <dbReference type="ChEBI" id="CHEBI:61717"/>
        <label>3</label>
    </ligand>
    <ligandPart>
        <name>Fe</name>
        <dbReference type="ChEBI" id="CHEBI:18248"/>
    </ligandPart>
</feature>
<evidence type="ECO:0000256" key="4">
    <source>
        <dbReference type="ARBA" id="ARBA00022617"/>
    </source>
</evidence>
<dbReference type="GO" id="GO:0020037">
    <property type="term" value="F:heme binding"/>
    <property type="evidence" value="ECO:0007669"/>
    <property type="project" value="InterPro"/>
</dbReference>
<feature type="binding site" description="axial binding residue" evidence="12">
    <location>
        <position position="49"/>
    </location>
    <ligand>
        <name>heme c</name>
        <dbReference type="ChEBI" id="CHEBI:61717"/>
        <label>1</label>
    </ligand>
    <ligandPart>
        <name>Fe</name>
        <dbReference type="ChEBI" id="CHEBI:18248"/>
    </ligandPart>
</feature>
<feature type="binding site" description="axial binding residue" evidence="12">
    <location>
        <position position="196"/>
    </location>
    <ligand>
        <name>heme c</name>
        <dbReference type="ChEBI" id="CHEBI:61717"/>
        <label>2</label>
    </ligand>
    <ligandPart>
        <name>Fe</name>
        <dbReference type="ChEBI" id="CHEBI:18248"/>
    </ligandPart>
</feature>
<dbReference type="PATRIC" id="fig|1619313.3.peg.612"/>
<keyword evidence="9 12" id="KW-0408">Iron</keyword>
<dbReference type="InterPro" id="IPR036909">
    <property type="entry name" value="Cyt_c-like_dom_sf"/>
</dbReference>
<evidence type="ECO:0000256" key="11">
    <source>
        <dbReference type="PIRSR" id="PIRSR000018-50"/>
    </source>
</evidence>
<evidence type="ECO:0000259" key="14">
    <source>
        <dbReference type="PROSITE" id="PS51007"/>
    </source>
</evidence>
<dbReference type="Proteomes" id="UP000059419">
    <property type="component" value="Chromosome 1"/>
</dbReference>
<dbReference type="InterPro" id="IPR014353">
    <property type="entry name" value="Membr-bd_ADH_cyt_c"/>
</dbReference>